<protein>
    <recommendedName>
        <fullName evidence="1">protein-disulfide reductase</fullName>
        <ecNumber evidence="1">1.8.1.8</ecNumber>
    </recommendedName>
</protein>
<dbReference type="PANTHER" id="PTHR13871">
    <property type="entry name" value="THIOREDOXIN"/>
    <property type="match status" value="1"/>
</dbReference>
<dbReference type="InterPro" id="IPR004146">
    <property type="entry name" value="DC1"/>
</dbReference>
<dbReference type="EC" id="1.8.1.8" evidence="1"/>
<evidence type="ECO:0000256" key="4">
    <source>
        <dbReference type="ARBA" id="ARBA00023027"/>
    </source>
</evidence>
<evidence type="ECO:0000256" key="6">
    <source>
        <dbReference type="ARBA" id="ARBA00047388"/>
    </source>
</evidence>
<proteinExistence type="inferred from homology"/>
<dbReference type="PANTHER" id="PTHR13871:SF96">
    <property type="entry name" value="THIOREDOXIN DOMAIN-CONTAINING PROTEIN"/>
    <property type="match status" value="1"/>
</dbReference>
<gene>
    <name evidence="9" type="ORF">LUZ62_073374</name>
</gene>
<dbReference type="Pfam" id="PF13905">
    <property type="entry name" value="Thioredoxin_8"/>
    <property type="match status" value="6"/>
</dbReference>
<dbReference type="CDD" id="cd03009">
    <property type="entry name" value="TryX_like_TryX_NRX"/>
    <property type="match status" value="1"/>
</dbReference>
<dbReference type="Proteomes" id="UP001140206">
    <property type="component" value="Chromosome 4"/>
</dbReference>
<name>A0AAV8D7W6_9POAL</name>
<comment type="catalytic activity">
    <reaction evidence="7">
        <text>[protein]-dithiol + NADP(+) = [protein]-disulfide + NADPH + H(+)</text>
        <dbReference type="Rhea" id="RHEA:18753"/>
        <dbReference type="Rhea" id="RHEA-COMP:10593"/>
        <dbReference type="Rhea" id="RHEA-COMP:10594"/>
        <dbReference type="ChEBI" id="CHEBI:15378"/>
        <dbReference type="ChEBI" id="CHEBI:29950"/>
        <dbReference type="ChEBI" id="CHEBI:50058"/>
        <dbReference type="ChEBI" id="CHEBI:57783"/>
        <dbReference type="ChEBI" id="CHEBI:58349"/>
        <dbReference type="EC" id="1.8.1.8"/>
    </reaction>
</comment>
<keyword evidence="2" id="KW-0677">Repeat</keyword>
<dbReference type="InterPro" id="IPR046349">
    <property type="entry name" value="C1-like_sf"/>
</dbReference>
<dbReference type="SUPFAM" id="SSF52833">
    <property type="entry name" value="Thioredoxin-like"/>
    <property type="match status" value="6"/>
</dbReference>
<evidence type="ECO:0000259" key="8">
    <source>
        <dbReference type="PROSITE" id="PS51352"/>
    </source>
</evidence>
<evidence type="ECO:0000256" key="5">
    <source>
        <dbReference type="ARBA" id="ARBA00025782"/>
    </source>
</evidence>
<dbReference type="CDD" id="cd00029">
    <property type="entry name" value="C1"/>
    <property type="match status" value="1"/>
</dbReference>
<dbReference type="EMBL" id="JAMFTS010000004">
    <property type="protein sequence ID" value="KAJ4762999.1"/>
    <property type="molecule type" value="Genomic_DNA"/>
</dbReference>
<dbReference type="InterPro" id="IPR012336">
    <property type="entry name" value="Thioredoxin-like_fold"/>
</dbReference>
<dbReference type="PROSITE" id="PS51352">
    <property type="entry name" value="THIOREDOXIN_2"/>
    <property type="match status" value="2"/>
</dbReference>
<evidence type="ECO:0000256" key="1">
    <source>
        <dbReference type="ARBA" id="ARBA00012612"/>
    </source>
</evidence>
<evidence type="ECO:0000256" key="7">
    <source>
        <dbReference type="ARBA" id="ARBA00047804"/>
    </source>
</evidence>
<dbReference type="Gene3D" id="3.40.30.10">
    <property type="entry name" value="Glutaredoxin"/>
    <property type="match status" value="6"/>
</dbReference>
<dbReference type="InterPro" id="IPR013766">
    <property type="entry name" value="Thioredoxin_domain"/>
</dbReference>
<evidence type="ECO:0000256" key="3">
    <source>
        <dbReference type="ARBA" id="ARBA00023002"/>
    </source>
</evidence>
<keyword evidence="10" id="KW-1185">Reference proteome</keyword>
<dbReference type="InterPro" id="IPR045870">
    <property type="entry name" value="TryX_NRX_thioredoxin_dom"/>
</dbReference>
<comment type="caution">
    <text evidence="9">The sequence shown here is derived from an EMBL/GenBank/DDBJ whole genome shotgun (WGS) entry which is preliminary data.</text>
</comment>
<dbReference type="AlphaFoldDB" id="A0AAV8D7W6"/>
<dbReference type="Pfam" id="PF03107">
    <property type="entry name" value="C1_2"/>
    <property type="match status" value="2"/>
</dbReference>
<comment type="similarity">
    <text evidence="5">Belongs to the nucleoredoxin family.</text>
</comment>
<comment type="catalytic activity">
    <reaction evidence="6">
        <text>[protein]-dithiol + NAD(+) = [protein]-disulfide + NADH + H(+)</text>
        <dbReference type="Rhea" id="RHEA:18749"/>
        <dbReference type="Rhea" id="RHEA-COMP:10593"/>
        <dbReference type="Rhea" id="RHEA-COMP:10594"/>
        <dbReference type="ChEBI" id="CHEBI:15378"/>
        <dbReference type="ChEBI" id="CHEBI:29950"/>
        <dbReference type="ChEBI" id="CHEBI:50058"/>
        <dbReference type="ChEBI" id="CHEBI:57540"/>
        <dbReference type="ChEBI" id="CHEBI:57945"/>
        <dbReference type="EC" id="1.8.1.8"/>
    </reaction>
</comment>
<evidence type="ECO:0000313" key="9">
    <source>
        <dbReference type="EMBL" id="KAJ4762999.1"/>
    </source>
</evidence>
<dbReference type="InterPro" id="IPR036249">
    <property type="entry name" value="Thioredoxin-like_sf"/>
</dbReference>
<evidence type="ECO:0000256" key="2">
    <source>
        <dbReference type="ARBA" id="ARBA00022737"/>
    </source>
</evidence>
<keyword evidence="4" id="KW-0520">NAD</keyword>
<feature type="domain" description="Thioredoxin" evidence="8">
    <location>
        <begin position="958"/>
        <end position="1117"/>
    </location>
</feature>
<dbReference type="GO" id="GO:0004791">
    <property type="term" value="F:thioredoxin-disulfide reductase (NADPH) activity"/>
    <property type="evidence" value="ECO:0007669"/>
    <property type="project" value="InterPro"/>
</dbReference>
<reference evidence="9" key="1">
    <citation type="submission" date="2022-08" db="EMBL/GenBank/DDBJ databases">
        <authorList>
            <person name="Marques A."/>
        </authorList>
    </citation>
    <scope>NUCLEOTIDE SEQUENCE</scope>
    <source>
        <strain evidence="9">RhyPub2mFocal</strain>
        <tissue evidence="9">Leaves</tissue>
    </source>
</reference>
<evidence type="ECO:0000313" key="10">
    <source>
        <dbReference type="Proteomes" id="UP001140206"/>
    </source>
</evidence>
<keyword evidence="3" id="KW-0560">Oxidoreductase</keyword>
<feature type="domain" description="Thioredoxin" evidence="8">
    <location>
        <begin position="1"/>
        <end position="168"/>
    </location>
</feature>
<sequence length="1212" mass="139963">MAGNGGETYDITSLLSGNERDYLVWNNGDQVKIADLKDKTLGLYFSAHWCGPCRIFTPILAETYQNLTSQSKPLEVIFVSHDEDEVSFTSYLSEMPWLAIPFSDSEARERLDETFKIRAIPTLVMIDANGNLLTETAVGFVIKHMSDAYPFTPERFAELKEIAEAEKRNQTIKSILVCGERDYVLSSNGDKVPVSELEEKYVGLYFNDSRYGECEEFTSILTQIHEKLKQNGESFEIVTVLLDDEESSFNDTLTKLPFLVIPFEDKSIEKLIRYFELRSFPTLVMIGSDGKTLRNNCADIIEEHGVDAWEGFPFSQEKIGILEQKAKVKLEQQTLESLLVKGEFNYVVRKDGIKIPVFDLVGKTIIFYFSADWCGRLFLPIEDYNKIKSKYPNSCEIVFVSRDQDEDSYNDFFSSMPWLALPFDDPRNSFLYKTFKIMEIPSLIAIGPSGKMVSEDVMMLLIAYGADAYPFTEVRVKKLQDEIENMAKGWPEKIKHELHESHELLLIKCGPFRCVYCEEMGSNWSYTCDECEFDLHPKCALEQWTLESLLVKREFNYVVGKDGTKIPVSDLVGKTIILYFSSDQYNELFLPELIKEYNKIKSKHFDSCEIVFVSIGENEDSYNNSCSSMPWLALPLVDPRKNFLEEIFNIMESPSLIAIGPSGKIVSKDVRMLLDVYGADAYPFTEERVKELQDDIENMAKSWPEKIKHELDESHELVLTKCGPFWCYNCEEKGIHWSYKCNECLYNLHPKCVLEQPTLEFLLVKGEFNYVVRKDGTKILVSDLLGKTIILYFFSAYCRDQMFPPKLFEEYNKIKSKYPNTCEIVFISNYEDEDLYNNYSSMSWLALPLDDPRKNIYEKPFKLIKIPSLIAIGPSGKTISKDVGMLLDVYGADAYPFTEERVKELQDDIVNVAKGWPKKIKHESHELVLSKCGPFICHNCEEMGRKWSYKCDECEFDLHLKCVLEQQTLEFLLVNGEFNYVIRKDGTKIPVSDLVGKTIILYFSAYWSDQIFLPNLIEEYNKIKSKYPDFFEILFVSSDQDEDSYNNSYYSMPWLALPLDDPRKSFLKKNFNIMRIPSLIVIGPSGKTVSKDVRMLLDVYGADAYPFTDDRVKELQDDVENMGKSWPEKIKHELDDWHEFVLTKCGPFSCYNCQEIGRHWSYKCGECMNKKLHPKCALEQHTLESLLVKGEYNYVVEKDGTKVQVASQYPRM</sequence>
<organism evidence="9 10">
    <name type="scientific">Rhynchospora pubera</name>
    <dbReference type="NCBI Taxonomy" id="906938"/>
    <lineage>
        <taxon>Eukaryota</taxon>
        <taxon>Viridiplantae</taxon>
        <taxon>Streptophyta</taxon>
        <taxon>Embryophyta</taxon>
        <taxon>Tracheophyta</taxon>
        <taxon>Spermatophyta</taxon>
        <taxon>Magnoliopsida</taxon>
        <taxon>Liliopsida</taxon>
        <taxon>Poales</taxon>
        <taxon>Cyperaceae</taxon>
        <taxon>Cyperoideae</taxon>
        <taxon>Rhynchosporeae</taxon>
        <taxon>Rhynchospora</taxon>
    </lineage>
</organism>
<dbReference type="SUPFAM" id="SSF57889">
    <property type="entry name" value="Cysteine-rich domain"/>
    <property type="match status" value="4"/>
</dbReference>
<accession>A0AAV8D7W6</accession>
<dbReference type="InterPro" id="IPR052259">
    <property type="entry name" value="Nucleoredoxin-like"/>
</dbReference>